<organism evidence="6 7">
    <name type="scientific">Ditylenchus dipsaci</name>
    <dbReference type="NCBI Taxonomy" id="166011"/>
    <lineage>
        <taxon>Eukaryota</taxon>
        <taxon>Metazoa</taxon>
        <taxon>Ecdysozoa</taxon>
        <taxon>Nematoda</taxon>
        <taxon>Chromadorea</taxon>
        <taxon>Rhabditida</taxon>
        <taxon>Tylenchina</taxon>
        <taxon>Tylenchomorpha</taxon>
        <taxon>Sphaerularioidea</taxon>
        <taxon>Anguinidae</taxon>
        <taxon>Anguininae</taxon>
        <taxon>Ditylenchus</taxon>
    </lineage>
</organism>
<dbReference type="Proteomes" id="UP000887574">
    <property type="component" value="Unplaced"/>
</dbReference>
<accession>A0A915ENV7</accession>
<feature type="signal peptide" evidence="5">
    <location>
        <begin position="1"/>
        <end position="19"/>
    </location>
</feature>
<dbReference type="InterPro" id="IPR001534">
    <property type="entry name" value="Transthyretin-like"/>
</dbReference>
<dbReference type="Gene3D" id="2.60.40.3330">
    <property type="match status" value="1"/>
</dbReference>
<dbReference type="Pfam" id="PF01060">
    <property type="entry name" value="TTR-52"/>
    <property type="match status" value="1"/>
</dbReference>
<dbReference type="PANTHER" id="PTHR21700:SF114">
    <property type="entry name" value="TRANSTHYRETIN-LIKE FAMILY PROTEIN"/>
    <property type="match status" value="1"/>
</dbReference>
<comment type="similarity">
    <text evidence="2">Belongs to the nematode transthyretin-like family.</text>
</comment>
<dbReference type="InterPro" id="IPR038479">
    <property type="entry name" value="Transthyretin-like_sf"/>
</dbReference>
<evidence type="ECO:0000256" key="2">
    <source>
        <dbReference type="ARBA" id="ARBA00010112"/>
    </source>
</evidence>
<evidence type="ECO:0000256" key="3">
    <source>
        <dbReference type="ARBA" id="ARBA00022525"/>
    </source>
</evidence>
<dbReference type="WBParaSite" id="jg8808">
    <property type="protein sequence ID" value="jg8808"/>
    <property type="gene ID" value="jg8808"/>
</dbReference>
<reference evidence="7" key="1">
    <citation type="submission" date="2022-11" db="UniProtKB">
        <authorList>
            <consortium name="WormBaseParasite"/>
        </authorList>
    </citation>
    <scope>IDENTIFICATION</scope>
</reference>
<name>A0A915ENV7_9BILA</name>
<dbReference type="GO" id="GO:0009986">
    <property type="term" value="C:cell surface"/>
    <property type="evidence" value="ECO:0007669"/>
    <property type="project" value="InterPro"/>
</dbReference>
<keyword evidence="3" id="KW-0964">Secreted</keyword>
<keyword evidence="6" id="KW-1185">Reference proteome</keyword>
<evidence type="ECO:0000256" key="4">
    <source>
        <dbReference type="ARBA" id="ARBA00022729"/>
    </source>
</evidence>
<evidence type="ECO:0000256" key="5">
    <source>
        <dbReference type="SAM" id="SignalP"/>
    </source>
</evidence>
<proteinExistence type="inferred from homology"/>
<dbReference type="PANTHER" id="PTHR21700">
    <property type="entry name" value="TRANSTHYRETIN-LIKE FAMILY PROTEIN-RELATED"/>
    <property type="match status" value="1"/>
</dbReference>
<keyword evidence="4 5" id="KW-0732">Signal</keyword>
<evidence type="ECO:0000313" key="7">
    <source>
        <dbReference type="WBParaSite" id="jg8808"/>
    </source>
</evidence>
<feature type="chain" id="PRO_5036988517" evidence="5">
    <location>
        <begin position="20"/>
        <end position="108"/>
    </location>
</feature>
<protein>
    <submittedName>
        <fullName evidence="7">Uncharacterized protein</fullName>
    </submittedName>
</protein>
<dbReference type="AlphaFoldDB" id="A0A915ENV7"/>
<sequence>MKVFLLPALCLVLGTFVGASIIPQQHTGIQSYRVRGKLLCGDQPASGVRVKLVDDDFGPDPDDDLDSGILMPKAYLSCQGIPPKLTTIDPQLKIYHDCNDGIIPCQRR</sequence>
<evidence type="ECO:0000256" key="1">
    <source>
        <dbReference type="ARBA" id="ARBA00004613"/>
    </source>
</evidence>
<evidence type="ECO:0000313" key="6">
    <source>
        <dbReference type="Proteomes" id="UP000887574"/>
    </source>
</evidence>
<comment type="subcellular location">
    <subcellularLocation>
        <location evidence="1">Secreted</location>
    </subcellularLocation>
</comment>
<dbReference type="GO" id="GO:0005576">
    <property type="term" value="C:extracellular region"/>
    <property type="evidence" value="ECO:0007669"/>
    <property type="project" value="UniProtKB-SubCell"/>
</dbReference>